<proteinExistence type="predicted"/>
<dbReference type="Proteomes" id="UP001159428">
    <property type="component" value="Unassembled WGS sequence"/>
</dbReference>
<comment type="caution">
    <text evidence="2">The sequence shown here is derived from an EMBL/GenBank/DDBJ whole genome shotgun (WGS) entry which is preliminary data.</text>
</comment>
<reference evidence="2 3" key="1">
    <citation type="submission" date="2022-05" db="EMBL/GenBank/DDBJ databases">
        <authorList>
            <consortium name="Genoscope - CEA"/>
            <person name="William W."/>
        </authorList>
    </citation>
    <scope>NUCLEOTIDE SEQUENCE [LARGE SCALE GENOMIC DNA]</scope>
</reference>
<evidence type="ECO:0000313" key="3">
    <source>
        <dbReference type="Proteomes" id="UP001159428"/>
    </source>
</evidence>
<feature type="coiled-coil region" evidence="1">
    <location>
        <begin position="1780"/>
        <end position="1824"/>
    </location>
</feature>
<evidence type="ECO:0008006" key="4">
    <source>
        <dbReference type="Google" id="ProtNLM"/>
    </source>
</evidence>
<organism evidence="2 3">
    <name type="scientific">Pocillopora meandrina</name>
    <dbReference type="NCBI Taxonomy" id="46732"/>
    <lineage>
        <taxon>Eukaryota</taxon>
        <taxon>Metazoa</taxon>
        <taxon>Cnidaria</taxon>
        <taxon>Anthozoa</taxon>
        <taxon>Hexacorallia</taxon>
        <taxon>Scleractinia</taxon>
        <taxon>Astrocoeniina</taxon>
        <taxon>Pocilloporidae</taxon>
        <taxon>Pocillopora</taxon>
    </lineage>
</organism>
<evidence type="ECO:0000313" key="2">
    <source>
        <dbReference type="EMBL" id="CAH3140883.1"/>
    </source>
</evidence>
<name>A0AAU9X9Q1_9CNID</name>
<feature type="non-terminal residue" evidence="2">
    <location>
        <position position="2057"/>
    </location>
</feature>
<sequence length="2057" mass="235596">MSEDNYFSSPELSQTSQEKIRQIVKQNSSLSKQHTQELETVLTSATLRLKDEIQQTSFLEHVQRLQGYHTIQILNVVVVPFATLEEEPSAAFLEEVNRLVDICLSFCYTSNESQRLSFDYYMKALKFCFPTDLKVCSPTDILKSLLTLVQICLDGKFVELGEVKEETNFTLQSYGTNYLFEKLLKIFESRRNDESLVEIVDETIRLASLDAKIKNVQQYIIGKFTLQSEHIVSPVFLLNWMKLLELPNVSSSFALSSVKADDPRCTEIFGGVLVQSRSLKYESTFLFCLNVFEEMLRNGIEINIPHDKERLEIFFDYFKYFCSFPNFTATSLRLLAATNINNGILREVFDQFFSIDGGYAPQKAEAFDLVFKVLSLFPNGELLKRVLNLWRETFSNIPVYQNLACLLTFFVEESNSESAGRILDFLEWLPCPLLSLISLWQELLICFIKLFPSTFQRRPEVLVFIHKTARLAARVPAQHRQAYMHYEQLPTLKALEWLSQQNGAAELRTDMIWLLMCSRDRPMGFIKEFDIGVIKTLSMCPCLPSSTKKHVCNELTNLAPFVSDSDRMYLIKFIGEVTSSQSLDSMDKILLKFLDFIKRYVDRQRTKNYIPVHILTQLSSLSKLPLSGARKKKLMQMLTKSGKGNLNGTSILSILKNHQCTLEERTNEYCDVLFSIVTETLEERHDLCKQLENGVIGYNFLNTEVLKVWTFVTAALIIGGFYKHEVDSHCCRYVLAHAWGFDFPFEILGLLSYVRSTAVRLAHLPKVRAEDQRISQDNSVGELDLLQSYSTIVRTVVAAEILSPSEKTILVKGISDVVLRNPETLSATNIEGALYNLLPFSGWRGNTSSIGAIHLDFRCIVSLFNNSEVLNQLSRIPLDEKSGSLCWVLSTKMLEPSSKRNFMNIFNVICSQQDLDQAFFQRLVPFLNVVSRNSKSLEDVSESLEELLEVLRIIPSKMIPLMMLNFDHLHENHVPKDERKQFLIEVGKRWKLTLDHLVLSYLEVPRILWKAFSTTSTPAKRYQLMDRVEIILRENSALEILAETHRLLFETPAVHMKRRIACCELEWLVFHPSVSDEEAAFAFALSCTALNMLSCPLRCFTFSDVRIEDGFFKFVSGENMVTPDCHGKDMGTTLNIAVSTQANNRSTTEKKDPIFTPVLIAIKIICHLKRLLGQKSDPSENAVDIWKLVFNQPTSYCPEKGCASSLPFIDDYVGVILSILAEASSIEMVLHWGKLNQHHAIQCSEAILKACKWTCNGDDIDEAALFELQTVLSTTLESKRKKTPPTASFPSFGCVFSASCFRPLEPQLKELSFILERGLPFEVTKCVLNLYESNERAAVSIREIVSTWSSKQQSIKLVESIESLCKGEEISSLSPAQCDFVWQLLTSFGRVCMNSCEDLVTKLKELTLLYDPEDCYGLNRLSKWRKAMISDGFPARVINDWCVAFLTTPLEDLTSRDVDAIVDLSSRSLQLVASASQVIAQTLFPEGGFEVKNGEGIKQGKIKERVRLARLLGEFINILRGRKPEENSKDAVVRDIVLDACSELCRSHEDRDTKRNDLYKIHGLKLKSLFTEIFGKRRSREDGKEIIQDSVLMPHIREGELKVVKFVSRQTSYLHENLPFVLSHKDLYAPMLMLLRRWLSSIVTKPVLASHTLEIVETLFSDHPSDSNSSFLEQVHSKIQERILSLSKNQSLMAQFQAAGYNQERKAELDLWSSPAVELPCYLSRRESPSERLHTKKLTGVLRRLWYEWKDILFMYLVPSVEVGGKEVCTKDLFGFQDSLKEMEEQVVAVKAKVEQINSVGVKSEDLERRVKRLIRLEQQHRKRIEKIYKTSSNRTPEASEERKKFVAVWENRFLEQVKLCSEKIPGCYAPNGFHSEKPVICALSVDNRILTVFKEEKDRREEIENVEVKLFEAGMYVYGLFTNGHDYVTDELWAAFYKMLLEKRLVPRILLSNESPGFDWIKLKKYTEPSTTHPCPWKWELHTGIVPLEEDYFEYSPIGAALWPSLQGLQGLREFLILTIENVSGFHFSDLKVRCHLNNPPPEKKKKKKKKEKWTK</sequence>
<accession>A0AAU9X9Q1</accession>
<keyword evidence="3" id="KW-1185">Reference proteome</keyword>
<keyword evidence="1" id="KW-0175">Coiled coil</keyword>
<protein>
    <recommendedName>
        <fullName evidence="4">Non-specific serine/threonine protein kinase</fullName>
    </recommendedName>
</protein>
<dbReference type="EMBL" id="CALNXJ010000034">
    <property type="protein sequence ID" value="CAH3140883.1"/>
    <property type="molecule type" value="Genomic_DNA"/>
</dbReference>
<gene>
    <name evidence="2" type="ORF">PMEA_00019468</name>
</gene>
<evidence type="ECO:0000256" key="1">
    <source>
        <dbReference type="SAM" id="Coils"/>
    </source>
</evidence>